<comment type="caution">
    <text evidence="3">The sequence shown here is derived from an EMBL/GenBank/DDBJ whole genome shotgun (WGS) entry which is preliminary data.</text>
</comment>
<feature type="compositionally biased region" description="Low complexity" evidence="1">
    <location>
        <begin position="31"/>
        <end position="48"/>
    </location>
</feature>
<dbReference type="PANTHER" id="PTHR48439">
    <property type="entry name" value="HEMIMETHYLATED DNA-BINDING DOMAIN-CONTAINING PROTEIN"/>
    <property type="match status" value="1"/>
</dbReference>
<dbReference type="STRING" id="69332.A0A388K5C7"/>
<dbReference type="AlphaFoldDB" id="A0A388K5C7"/>
<dbReference type="SMART" id="SM00992">
    <property type="entry name" value="YccV-like"/>
    <property type="match status" value="1"/>
</dbReference>
<gene>
    <name evidence="3" type="ORF">CBR_g50304</name>
</gene>
<dbReference type="InterPro" id="IPR036623">
    <property type="entry name" value="Hemimethylated_DNA-bd_sf"/>
</dbReference>
<dbReference type="InterPro" id="IPR001943">
    <property type="entry name" value="UVR_dom"/>
</dbReference>
<name>A0A388K5C7_CHABU</name>
<accession>A0A388K5C7</accession>
<evidence type="ECO:0000313" key="4">
    <source>
        <dbReference type="Proteomes" id="UP000265515"/>
    </source>
</evidence>
<dbReference type="InterPro" id="IPR053189">
    <property type="entry name" value="Clp_protease_adapter_ClpF"/>
</dbReference>
<protein>
    <recommendedName>
        <fullName evidence="2">Hemimethylated DNA-binding domain-containing protein</fullName>
    </recommendedName>
</protein>
<organism evidence="3 4">
    <name type="scientific">Chara braunii</name>
    <name type="common">Braun's stonewort</name>
    <dbReference type="NCBI Taxonomy" id="69332"/>
    <lineage>
        <taxon>Eukaryota</taxon>
        <taxon>Viridiplantae</taxon>
        <taxon>Streptophyta</taxon>
        <taxon>Charophyceae</taxon>
        <taxon>Charales</taxon>
        <taxon>Characeae</taxon>
        <taxon>Chara</taxon>
    </lineage>
</organism>
<feature type="region of interest" description="Disordered" evidence="1">
    <location>
        <begin position="24"/>
        <end position="57"/>
    </location>
</feature>
<dbReference type="Pfam" id="PF02151">
    <property type="entry name" value="UVR"/>
    <property type="match status" value="1"/>
</dbReference>
<dbReference type="OrthoDB" id="28868at2759"/>
<reference evidence="3 4" key="1">
    <citation type="journal article" date="2018" name="Cell">
        <title>The Chara Genome: Secondary Complexity and Implications for Plant Terrestrialization.</title>
        <authorList>
            <person name="Nishiyama T."/>
            <person name="Sakayama H."/>
            <person name="Vries J.D."/>
            <person name="Buschmann H."/>
            <person name="Saint-Marcoux D."/>
            <person name="Ullrich K.K."/>
            <person name="Haas F.B."/>
            <person name="Vanderstraeten L."/>
            <person name="Becker D."/>
            <person name="Lang D."/>
            <person name="Vosolsobe S."/>
            <person name="Rombauts S."/>
            <person name="Wilhelmsson P.K.I."/>
            <person name="Janitza P."/>
            <person name="Kern R."/>
            <person name="Heyl A."/>
            <person name="Rumpler F."/>
            <person name="Villalobos L.I.A.C."/>
            <person name="Clay J.M."/>
            <person name="Skokan R."/>
            <person name="Toyoda A."/>
            <person name="Suzuki Y."/>
            <person name="Kagoshima H."/>
            <person name="Schijlen E."/>
            <person name="Tajeshwar N."/>
            <person name="Catarino B."/>
            <person name="Hetherington A.J."/>
            <person name="Saltykova A."/>
            <person name="Bonnot C."/>
            <person name="Breuninger H."/>
            <person name="Symeonidi A."/>
            <person name="Radhakrishnan G.V."/>
            <person name="Van Nieuwerburgh F."/>
            <person name="Deforce D."/>
            <person name="Chang C."/>
            <person name="Karol K.G."/>
            <person name="Hedrich R."/>
            <person name="Ulvskov P."/>
            <person name="Glockner G."/>
            <person name="Delwiche C.F."/>
            <person name="Petrasek J."/>
            <person name="Van de Peer Y."/>
            <person name="Friml J."/>
            <person name="Beilby M."/>
            <person name="Dolan L."/>
            <person name="Kohara Y."/>
            <person name="Sugano S."/>
            <person name="Fujiyama A."/>
            <person name="Delaux P.-M."/>
            <person name="Quint M."/>
            <person name="TheiBen G."/>
            <person name="Hagemann M."/>
            <person name="Harholt J."/>
            <person name="Dunand C."/>
            <person name="Zachgo S."/>
            <person name="Langdale J."/>
            <person name="Maumus F."/>
            <person name="Straeten D.V.D."/>
            <person name="Gould S.B."/>
            <person name="Rensing S.A."/>
        </authorList>
    </citation>
    <scope>NUCLEOTIDE SEQUENCE [LARGE SCALE GENOMIC DNA]</scope>
    <source>
        <strain evidence="3 4">S276</strain>
    </source>
</reference>
<dbReference type="NCBIfam" id="TIGR02097">
    <property type="entry name" value="yccV"/>
    <property type="match status" value="1"/>
</dbReference>
<evidence type="ECO:0000256" key="1">
    <source>
        <dbReference type="SAM" id="MobiDB-lite"/>
    </source>
</evidence>
<feature type="domain" description="Hemimethylated DNA-binding" evidence="2">
    <location>
        <begin position="266"/>
        <end position="368"/>
    </location>
</feature>
<evidence type="ECO:0000259" key="2">
    <source>
        <dbReference type="SMART" id="SM00992"/>
    </source>
</evidence>
<sequence length="379" mass="41335">MACSVAVREGSTTLARSVSWEGLAGGGGGVSQSSSLTRTSSGKQQQQQRGGSNRAASSSMASCGAVLLAEPSGRCTSACVSPAGPSTVGALRRTNSLPSANQCSFAVDDVSAAAASSAIAGVGDLSLSTTRRATKKYPTCPLRRAKSLQDLVGAGLSHGIPSTSPGQVGFVERRRKVRVWRMEMASDPLNNCRDSFGNECRLELRARQQLEMSDPYRQVTCELRGLKAALSEAVSKERYEEAVDLRDLLEKLELRKRVLEISAKPHTAYRVGDVVFHRRHGYRGVVYGHDPECSAPEDWQEAMKIDMLPEGRQQPFYHILVDTRDRPGGMSTYVAEESIALQPTPRPVLHPWVSKFFVGFQDGQYMPGKKLRQVYPNDW</sequence>
<dbReference type="SUPFAM" id="SSF141255">
    <property type="entry name" value="YccV-like"/>
    <property type="match status" value="1"/>
</dbReference>
<dbReference type="Gene3D" id="2.30.30.390">
    <property type="entry name" value="Hemimethylated DNA-binding domain"/>
    <property type="match status" value="1"/>
</dbReference>
<dbReference type="Pfam" id="PF08755">
    <property type="entry name" value="YccV-like"/>
    <property type="match status" value="1"/>
</dbReference>
<dbReference type="PANTHER" id="PTHR48439:SF1">
    <property type="entry name" value="HEMIMETHYLATED DNA-BINDING DOMAIN-CONTAINING PROTEIN"/>
    <property type="match status" value="1"/>
</dbReference>
<dbReference type="Gramene" id="GBG65262">
    <property type="protein sequence ID" value="GBG65262"/>
    <property type="gene ID" value="CBR_g50304"/>
</dbReference>
<dbReference type="Proteomes" id="UP000265515">
    <property type="component" value="Unassembled WGS sequence"/>
</dbReference>
<dbReference type="EMBL" id="BFEA01000060">
    <property type="protein sequence ID" value="GBG65262.1"/>
    <property type="molecule type" value="Genomic_DNA"/>
</dbReference>
<proteinExistence type="predicted"/>
<keyword evidence="4" id="KW-1185">Reference proteome</keyword>
<dbReference type="GO" id="GO:0003677">
    <property type="term" value="F:DNA binding"/>
    <property type="evidence" value="ECO:0007669"/>
    <property type="project" value="InterPro"/>
</dbReference>
<evidence type="ECO:0000313" key="3">
    <source>
        <dbReference type="EMBL" id="GBG65262.1"/>
    </source>
</evidence>
<dbReference type="InterPro" id="IPR011722">
    <property type="entry name" value="Hemimethylated_DNA-bd_dom"/>
</dbReference>